<accession>A0AAV3A5V8</accession>
<evidence type="ECO:0000313" key="5">
    <source>
        <dbReference type="Proteomes" id="UP001181693"/>
    </source>
</evidence>
<evidence type="ECO:0000256" key="1">
    <source>
        <dbReference type="ARBA" id="ARBA00023054"/>
    </source>
</evidence>
<name>A0AAV3A5V8_PYXAD</name>
<keyword evidence="5" id="KW-1185">Reference proteome</keyword>
<dbReference type="EMBL" id="DYDO01000008">
    <property type="protein sequence ID" value="DBA19757.1"/>
    <property type="molecule type" value="Genomic_DNA"/>
</dbReference>
<dbReference type="PANTHER" id="PTHR21549:SF1">
    <property type="entry name" value="COILED-COIL DOMAIN-CONTAINING PROTEIN 148"/>
    <property type="match status" value="1"/>
</dbReference>
<evidence type="ECO:0008006" key="6">
    <source>
        <dbReference type="Google" id="ProtNLM"/>
    </source>
</evidence>
<evidence type="ECO:0000256" key="3">
    <source>
        <dbReference type="SAM" id="MobiDB-lite"/>
    </source>
</evidence>
<dbReference type="InterPro" id="IPR039902">
    <property type="entry name" value="CCDC148/CCDC112"/>
</dbReference>
<reference evidence="4" key="1">
    <citation type="thesis" date="2020" institute="ProQuest LLC" country="789 East Eisenhower Parkway, Ann Arbor, MI, USA">
        <title>Comparative Genomics and Chromosome Evolution.</title>
        <authorList>
            <person name="Mudd A.B."/>
        </authorList>
    </citation>
    <scope>NUCLEOTIDE SEQUENCE</scope>
    <source>
        <strain evidence="4">1538</strain>
        <tissue evidence="4">Blood</tissue>
    </source>
</reference>
<comment type="caution">
    <text evidence="4">The sequence shown here is derived from an EMBL/GenBank/DDBJ whole genome shotgun (WGS) entry which is preliminary data.</text>
</comment>
<feature type="coiled-coil region" evidence="2">
    <location>
        <begin position="174"/>
        <end position="201"/>
    </location>
</feature>
<proteinExistence type="predicted"/>
<dbReference type="AlphaFoldDB" id="A0AAV3A5V8"/>
<feature type="region of interest" description="Disordered" evidence="3">
    <location>
        <begin position="403"/>
        <end position="427"/>
    </location>
</feature>
<sequence>MTGRDIRTFVTTHRSKDTGSLIIRMQNGISSSKYKPVDYQKLRAETEAKKLASAGIQLKIKKTQHACKITKDQALIKQHSLVWWREHKRLSESWEKVESQLQTFLEEKSTFCPFFADMVDLEQQLSEERDGYKACTVLPIWQLRDDLKHRICELQHDSLHQAQMENDFDPENIIQQVESVKRQQNVLIEKLIQEQRALEEELLKSDISAFIHSKEISDQFGEIPVILQEVECPYPDLKSSVLSEYQQLVDLYTSKMKEFDEQFKHIDRNCKWSKEDHWILQSVISQYPHDLPRRRTLYLDMISRHLPHKPRQELVNHEKIWDLTHFAKDQKKALMESWTRYEKDFVMKALLTIAEACSAYEAELILANDRLRQQQICSELKEKVIQWRAHQEEAARLESAISARRRQEEEQRERQKKEREELQRAEEKEKIQKYKAEKRQAWEELQRRDVERLEQLRRIMTQQAEKDKERVVYRQHLLEKRLLERKEMALQDEQVEMERQKRLEALRKQVAVIAEFDPVRMMGDTKAWKARMGIGTEEEVVLQKPLFELHTYNEQQIVSDPRIRVEMALRDAGLHQTSYAKEILPKILPPKPPRKDMESTVFKK</sequence>
<keyword evidence="1 2" id="KW-0175">Coiled coil</keyword>
<feature type="compositionally biased region" description="Basic and acidic residues" evidence="3">
    <location>
        <begin position="405"/>
        <end position="427"/>
    </location>
</feature>
<evidence type="ECO:0000256" key="2">
    <source>
        <dbReference type="SAM" id="Coils"/>
    </source>
</evidence>
<dbReference type="Proteomes" id="UP001181693">
    <property type="component" value="Unassembled WGS sequence"/>
</dbReference>
<gene>
    <name evidence="4" type="ORF">GDO54_015539</name>
</gene>
<dbReference type="PANTHER" id="PTHR21549">
    <property type="entry name" value="MUTATED IN BLADDER CANCER 1"/>
    <property type="match status" value="1"/>
</dbReference>
<evidence type="ECO:0000313" key="4">
    <source>
        <dbReference type="EMBL" id="DBA19757.1"/>
    </source>
</evidence>
<protein>
    <recommendedName>
        <fullName evidence="6">Coiled-coil domain-containing protein 148</fullName>
    </recommendedName>
</protein>
<dbReference type="EMBL" id="DYDO01000008">
    <property type="protein sequence ID" value="DBA19756.1"/>
    <property type="molecule type" value="Genomic_DNA"/>
</dbReference>
<organism evidence="4 5">
    <name type="scientific">Pyxicephalus adspersus</name>
    <name type="common">African bullfrog</name>
    <dbReference type="NCBI Taxonomy" id="30357"/>
    <lineage>
        <taxon>Eukaryota</taxon>
        <taxon>Metazoa</taxon>
        <taxon>Chordata</taxon>
        <taxon>Craniata</taxon>
        <taxon>Vertebrata</taxon>
        <taxon>Euteleostomi</taxon>
        <taxon>Amphibia</taxon>
        <taxon>Batrachia</taxon>
        <taxon>Anura</taxon>
        <taxon>Neobatrachia</taxon>
        <taxon>Ranoidea</taxon>
        <taxon>Pyxicephalidae</taxon>
        <taxon>Pyxicephalinae</taxon>
        <taxon>Pyxicephalus</taxon>
    </lineage>
</organism>